<dbReference type="InterPro" id="IPR050053">
    <property type="entry name" value="ATPase_alpha/beta_chains"/>
</dbReference>
<feature type="domain" description="AAA+ ATPase" evidence="11">
    <location>
        <begin position="156"/>
        <end position="338"/>
    </location>
</feature>
<dbReference type="Gene3D" id="3.40.50.12240">
    <property type="match status" value="1"/>
</dbReference>
<dbReference type="InterPro" id="IPR004100">
    <property type="entry name" value="ATPase_F1/V1/A1_a/bsu_N"/>
</dbReference>
<evidence type="ECO:0000256" key="1">
    <source>
        <dbReference type="ARBA" id="ARBA00004496"/>
    </source>
</evidence>
<evidence type="ECO:0000313" key="13">
    <source>
        <dbReference type="Proteomes" id="UP000622890"/>
    </source>
</evidence>
<sequence length="439" mass="47190">MNMQRYAQAVSGCELVRRIGRVTRFYGLVLEASGPDAFLGEVCEVHSRSHAAPVLAEVVGLRDGTVLLMPYGELRGIGLGSEVIARGQSLRVPAGEALLGRVIDAFCKPLDGRPAPRTSAMINLHRDAINPLNRPPIRQVLESGVRAIDTLLTIGKGQRIGIFSGSGVGKSTLLGMLARNVRSDVNVIALVGERGREVREFIEQSLGPAGLKRSVLVVSTSEQAALMRCNAAFAATALAEHFRAQGADVALIMDSVSRFAMAQREIGLAIGEPPTARGYTPSVFASLPRLLERCGTTDAGSITAFYTVLAEGDDFTGDPIVDAARSVLDGHIVLSRELADQRHFPAIDILKSISRLMPLLSTPGEQELAQRAIRTLNQLTRSRDLIEIGAYKSGANAELDRALQLAPRLERFLCQGMTESVARSDALRELSTIFAESKS</sequence>
<comment type="catalytic activity">
    <reaction evidence="10">
        <text>ATP + H2O + cellular proteinSide 1 = ADP + phosphate + cellular proteinSide 2.</text>
        <dbReference type="EC" id="7.4.2.8"/>
    </reaction>
</comment>
<dbReference type="GO" id="GO:0030254">
    <property type="term" value="P:protein secretion by the type III secretion system"/>
    <property type="evidence" value="ECO:0007669"/>
    <property type="project" value="InterPro"/>
</dbReference>
<name>A0A934W8D4_9BURK</name>
<dbReference type="RefSeq" id="WP_200592474.1">
    <property type="nucleotide sequence ID" value="NZ_JAEPBG010000005.1"/>
</dbReference>
<dbReference type="GO" id="GO:0046933">
    <property type="term" value="F:proton-transporting ATP synthase activity, rotational mechanism"/>
    <property type="evidence" value="ECO:0007669"/>
    <property type="project" value="TreeGrafter"/>
</dbReference>
<gene>
    <name evidence="12" type="ORF">JJB74_13835</name>
</gene>
<dbReference type="InterPro" id="IPR003593">
    <property type="entry name" value="AAA+_ATPase"/>
</dbReference>
<dbReference type="InterPro" id="IPR020003">
    <property type="entry name" value="ATPase_a/bsu_AS"/>
</dbReference>
<dbReference type="SMART" id="SM00382">
    <property type="entry name" value="AAA"/>
    <property type="match status" value="1"/>
</dbReference>
<dbReference type="EMBL" id="JAEPBG010000005">
    <property type="protein sequence ID" value="MBK4735699.1"/>
    <property type="molecule type" value="Genomic_DNA"/>
</dbReference>
<comment type="subcellular location">
    <subcellularLocation>
        <location evidence="1">Cytoplasm</location>
    </subcellularLocation>
</comment>
<keyword evidence="6" id="KW-0653">Protein transport</keyword>
<dbReference type="CDD" id="cd01136">
    <property type="entry name" value="ATPase_flagellum-secretory_path_III"/>
    <property type="match status" value="1"/>
</dbReference>
<dbReference type="NCBIfam" id="TIGR01026">
    <property type="entry name" value="fliI_yscN"/>
    <property type="match status" value="1"/>
</dbReference>
<dbReference type="Pfam" id="PF00006">
    <property type="entry name" value="ATP-synt_ab"/>
    <property type="match status" value="1"/>
</dbReference>
<dbReference type="CDD" id="cd18117">
    <property type="entry name" value="ATP-synt_flagellum-secretory_path_III_N"/>
    <property type="match status" value="1"/>
</dbReference>
<dbReference type="SUPFAM" id="SSF52540">
    <property type="entry name" value="P-loop containing nucleoside triphosphate hydrolases"/>
    <property type="match status" value="1"/>
</dbReference>
<dbReference type="GO" id="GO:0016887">
    <property type="term" value="F:ATP hydrolysis activity"/>
    <property type="evidence" value="ECO:0007669"/>
    <property type="project" value="InterPro"/>
</dbReference>
<dbReference type="AlphaFoldDB" id="A0A934W8D4"/>
<evidence type="ECO:0000256" key="4">
    <source>
        <dbReference type="ARBA" id="ARBA00022741"/>
    </source>
</evidence>
<reference evidence="12" key="1">
    <citation type="submission" date="2021-01" db="EMBL/GenBank/DDBJ databases">
        <title>Genome sequence of strain Noviherbaspirillum sp. DKR-6.</title>
        <authorList>
            <person name="Chaudhary D.K."/>
        </authorList>
    </citation>
    <scope>NUCLEOTIDE SEQUENCE</scope>
    <source>
        <strain evidence="12">DKR-6</strain>
    </source>
</reference>
<dbReference type="GO" id="GO:0008564">
    <property type="term" value="F:protein-exporting ATPase activity"/>
    <property type="evidence" value="ECO:0007669"/>
    <property type="project" value="UniProtKB-EC"/>
</dbReference>
<dbReference type="PROSITE" id="PS00152">
    <property type="entry name" value="ATPASE_ALPHA_BETA"/>
    <property type="match status" value="1"/>
</dbReference>
<dbReference type="Pfam" id="PF18269">
    <property type="entry name" value="T3SS_ATPase_C"/>
    <property type="match status" value="1"/>
</dbReference>
<keyword evidence="4" id="KW-0547">Nucleotide-binding</keyword>
<evidence type="ECO:0000259" key="11">
    <source>
        <dbReference type="SMART" id="SM00382"/>
    </source>
</evidence>
<evidence type="ECO:0000256" key="3">
    <source>
        <dbReference type="ARBA" id="ARBA00022490"/>
    </source>
</evidence>
<dbReference type="Pfam" id="PF02874">
    <property type="entry name" value="ATP-synt_ab_N"/>
    <property type="match status" value="1"/>
</dbReference>
<keyword evidence="5" id="KW-0067">ATP-binding</keyword>
<proteinExistence type="predicted"/>
<dbReference type="InterPro" id="IPR000194">
    <property type="entry name" value="ATPase_F1/V1/A1_a/bsu_nucl-bd"/>
</dbReference>
<evidence type="ECO:0000256" key="7">
    <source>
        <dbReference type="ARBA" id="ARBA00022967"/>
    </source>
</evidence>
<keyword evidence="3" id="KW-0963">Cytoplasm</keyword>
<evidence type="ECO:0000256" key="2">
    <source>
        <dbReference type="ARBA" id="ARBA00022448"/>
    </source>
</evidence>
<keyword evidence="13" id="KW-1185">Reference proteome</keyword>
<dbReference type="PANTHER" id="PTHR15184">
    <property type="entry name" value="ATP SYNTHASE"/>
    <property type="match status" value="1"/>
</dbReference>
<keyword evidence="7" id="KW-1278">Translocase</keyword>
<keyword evidence="8" id="KW-0472">Membrane</keyword>
<dbReference type="GO" id="GO:0030257">
    <property type="term" value="C:type III protein secretion system complex"/>
    <property type="evidence" value="ECO:0007669"/>
    <property type="project" value="InterPro"/>
</dbReference>
<accession>A0A934W8D4</accession>
<organism evidence="12 13">
    <name type="scientific">Noviherbaspirillum pedocola</name>
    <dbReference type="NCBI Taxonomy" id="2801341"/>
    <lineage>
        <taxon>Bacteria</taxon>
        <taxon>Pseudomonadati</taxon>
        <taxon>Pseudomonadota</taxon>
        <taxon>Betaproteobacteria</taxon>
        <taxon>Burkholderiales</taxon>
        <taxon>Oxalobacteraceae</taxon>
        <taxon>Noviherbaspirillum</taxon>
    </lineage>
</organism>
<evidence type="ECO:0000256" key="10">
    <source>
        <dbReference type="ARBA" id="ARBA00034006"/>
    </source>
</evidence>
<protein>
    <submittedName>
        <fullName evidence="12">FliI/YscN family ATPase</fullName>
    </submittedName>
</protein>
<comment type="caution">
    <text evidence="12">The sequence shown here is derived from an EMBL/GenBank/DDBJ whole genome shotgun (WGS) entry which is preliminary data.</text>
</comment>
<dbReference type="InterPro" id="IPR027417">
    <property type="entry name" value="P-loop_NTPase"/>
</dbReference>
<dbReference type="GO" id="GO:0005737">
    <property type="term" value="C:cytoplasm"/>
    <property type="evidence" value="ECO:0007669"/>
    <property type="project" value="UniProtKB-SubCell"/>
</dbReference>
<dbReference type="GO" id="GO:0005524">
    <property type="term" value="F:ATP binding"/>
    <property type="evidence" value="ECO:0007669"/>
    <property type="project" value="UniProtKB-KW"/>
</dbReference>
<evidence type="ECO:0000256" key="5">
    <source>
        <dbReference type="ARBA" id="ARBA00022840"/>
    </source>
</evidence>
<evidence type="ECO:0000256" key="9">
    <source>
        <dbReference type="ARBA" id="ARBA00023196"/>
    </source>
</evidence>
<keyword evidence="2" id="KW-0813">Transport</keyword>
<evidence type="ECO:0000256" key="8">
    <source>
        <dbReference type="ARBA" id="ARBA00023136"/>
    </source>
</evidence>
<dbReference type="PANTHER" id="PTHR15184:SF9">
    <property type="entry name" value="SPI-1 TYPE 3 SECRETION SYSTEM ATPASE"/>
    <property type="match status" value="1"/>
</dbReference>
<dbReference type="Proteomes" id="UP000622890">
    <property type="component" value="Unassembled WGS sequence"/>
</dbReference>
<dbReference type="FunFam" id="3.40.50.12240:FF:000002">
    <property type="entry name" value="Flagellum-specific ATP synthase FliI"/>
    <property type="match status" value="1"/>
</dbReference>
<keyword evidence="9" id="KW-0066">ATP synthesis</keyword>
<dbReference type="GO" id="GO:0045259">
    <property type="term" value="C:proton-transporting ATP synthase complex"/>
    <property type="evidence" value="ECO:0007669"/>
    <property type="project" value="UniProtKB-KW"/>
</dbReference>
<dbReference type="InterPro" id="IPR005714">
    <property type="entry name" value="ATPase_T3SS_FliI/YscN"/>
</dbReference>
<evidence type="ECO:0000256" key="6">
    <source>
        <dbReference type="ARBA" id="ARBA00022927"/>
    </source>
</evidence>
<dbReference type="InterPro" id="IPR040627">
    <property type="entry name" value="T3SS_ATPase_C"/>
</dbReference>
<evidence type="ECO:0000313" key="12">
    <source>
        <dbReference type="EMBL" id="MBK4735699.1"/>
    </source>
</evidence>
<keyword evidence="9" id="KW-0139">CF(1)</keyword>